<evidence type="ECO:0000313" key="2">
    <source>
        <dbReference type="Proteomes" id="UP000260425"/>
    </source>
</evidence>
<evidence type="ECO:0000313" key="1">
    <source>
        <dbReference type="EMBL" id="AXH71097.1"/>
    </source>
</evidence>
<protein>
    <submittedName>
        <fullName evidence="1">Uncharacterized protein</fullName>
    </submittedName>
</protein>
<accession>A0A345MJR5</accession>
<dbReference type="EMBL" id="MH606185">
    <property type="protein sequence ID" value="AXH71097.1"/>
    <property type="molecule type" value="Genomic_DNA"/>
</dbReference>
<organismHost>
    <name type="scientific">Bacillus subtilis</name>
    <dbReference type="NCBI Taxonomy" id="1423"/>
</organismHost>
<dbReference type="Proteomes" id="UP000260425">
    <property type="component" value="Segment"/>
</dbReference>
<gene>
    <name evidence="1" type="ORF">BSP38_055</name>
</gene>
<dbReference type="InterPro" id="IPR055822">
    <property type="entry name" value="DUF7398"/>
</dbReference>
<proteinExistence type="predicted"/>
<name>A0A345MJR5_BPBSP</name>
<sequence>MFGLSDKELIAYRNTIHDYVLDDLSPYIIEKVVYMAPFITKDGERTPDLQFVSTLVRDVENVILLAISAMSYEYAHLQCDLDLNEKDIIERLHYKYDNFIVHKFIQKGIAFSPEIVIEIIGDAILQLPYIYVNAIEDEDFDEDSFLEERADAYSAYIDENFTEEEEDDFGDY</sequence>
<organism evidence="1 2">
    <name type="scientific">Bacillus phage BSP38</name>
    <dbReference type="NCBI Taxonomy" id="2283013"/>
    <lineage>
        <taxon>Viruses</taxon>
        <taxon>Duplodnaviria</taxon>
        <taxon>Heunggongvirae</taxon>
        <taxon>Uroviricota</taxon>
        <taxon>Caudoviricetes</taxon>
        <taxon>Herelleviridae</taxon>
        <taxon>Bastillevirinae</taxon>
        <taxon>Jeonjuvirus</taxon>
        <taxon>Jeonjuvirus BSP38</taxon>
    </lineage>
</organism>
<dbReference type="Pfam" id="PF24131">
    <property type="entry name" value="DUF7398"/>
    <property type="match status" value="1"/>
</dbReference>
<reference evidence="1 2" key="1">
    <citation type="submission" date="2018-07" db="EMBL/GenBank/DDBJ databases">
        <title>Complete nucleotide sequence of Bacillus phage BSP38.</title>
        <authorList>
            <person name="Ghosh K."/>
            <person name="Kim K.-P."/>
        </authorList>
    </citation>
    <scope>NUCLEOTIDE SEQUENCE [LARGE SCALE GENOMIC DNA]</scope>
</reference>
<keyword evidence="2" id="KW-1185">Reference proteome</keyword>